<name>A0A1L9VI47_ASPGL</name>
<dbReference type="EMBL" id="KV878899">
    <property type="protein sequence ID" value="OJJ83563.1"/>
    <property type="molecule type" value="Genomic_DNA"/>
</dbReference>
<dbReference type="Proteomes" id="UP000184300">
    <property type="component" value="Unassembled WGS sequence"/>
</dbReference>
<evidence type="ECO:0000313" key="2">
    <source>
        <dbReference type="Proteomes" id="UP000184300"/>
    </source>
</evidence>
<sequence>MYMITSITDRRDKKPGSLVADPLNLNNVLFTVDSNTLKKDYPRINSSSHSSKEITQKTKQTLKMKATGFPSCRHPEPVYMVTGLILAKGLTLDVENESISFQIKCEKGAFFAYQLPKLETKGLKARRETFTDPEAFSLPGDDGIHNNEKELTIQSTEVESADRWAREMEQVIQTL</sequence>
<dbReference type="OrthoDB" id="10319827at2759"/>
<keyword evidence="2" id="KW-1185">Reference proteome</keyword>
<dbReference type="VEuPathDB" id="FungiDB:ASPGLDRAFT_26451"/>
<dbReference type="GeneID" id="34459824"/>
<evidence type="ECO:0000313" key="1">
    <source>
        <dbReference type="EMBL" id="OJJ83563.1"/>
    </source>
</evidence>
<dbReference type="AlphaFoldDB" id="A0A1L9VI47"/>
<dbReference type="RefSeq" id="XP_022400261.1">
    <property type="nucleotide sequence ID" value="XM_022543563.1"/>
</dbReference>
<proteinExistence type="predicted"/>
<protein>
    <submittedName>
        <fullName evidence="1">Uncharacterized protein</fullName>
    </submittedName>
</protein>
<gene>
    <name evidence="1" type="ORF">ASPGLDRAFT_26451</name>
</gene>
<organism evidence="1 2">
    <name type="scientific">Aspergillus glaucus CBS 516.65</name>
    <dbReference type="NCBI Taxonomy" id="1160497"/>
    <lineage>
        <taxon>Eukaryota</taxon>
        <taxon>Fungi</taxon>
        <taxon>Dikarya</taxon>
        <taxon>Ascomycota</taxon>
        <taxon>Pezizomycotina</taxon>
        <taxon>Eurotiomycetes</taxon>
        <taxon>Eurotiomycetidae</taxon>
        <taxon>Eurotiales</taxon>
        <taxon>Aspergillaceae</taxon>
        <taxon>Aspergillus</taxon>
        <taxon>Aspergillus subgen. Aspergillus</taxon>
    </lineage>
</organism>
<accession>A0A1L9VI47</accession>
<reference evidence="2" key="1">
    <citation type="journal article" date="2017" name="Genome Biol.">
        <title>Comparative genomics reveals high biological diversity and specific adaptations in the industrially and medically important fungal genus Aspergillus.</title>
        <authorList>
            <person name="de Vries R.P."/>
            <person name="Riley R."/>
            <person name="Wiebenga A."/>
            <person name="Aguilar-Osorio G."/>
            <person name="Amillis S."/>
            <person name="Uchima C.A."/>
            <person name="Anderluh G."/>
            <person name="Asadollahi M."/>
            <person name="Askin M."/>
            <person name="Barry K."/>
            <person name="Battaglia E."/>
            <person name="Bayram O."/>
            <person name="Benocci T."/>
            <person name="Braus-Stromeyer S.A."/>
            <person name="Caldana C."/>
            <person name="Canovas D."/>
            <person name="Cerqueira G.C."/>
            <person name="Chen F."/>
            <person name="Chen W."/>
            <person name="Choi C."/>
            <person name="Clum A."/>
            <person name="Dos Santos R.A."/>
            <person name="Damasio A.R."/>
            <person name="Diallinas G."/>
            <person name="Emri T."/>
            <person name="Fekete E."/>
            <person name="Flipphi M."/>
            <person name="Freyberg S."/>
            <person name="Gallo A."/>
            <person name="Gournas C."/>
            <person name="Habgood R."/>
            <person name="Hainaut M."/>
            <person name="Harispe M.L."/>
            <person name="Henrissat B."/>
            <person name="Hilden K.S."/>
            <person name="Hope R."/>
            <person name="Hossain A."/>
            <person name="Karabika E."/>
            <person name="Karaffa L."/>
            <person name="Karanyi Z."/>
            <person name="Krasevec N."/>
            <person name="Kuo A."/>
            <person name="Kusch H."/>
            <person name="LaButti K."/>
            <person name="Lagendijk E.L."/>
            <person name="Lapidus A."/>
            <person name="Levasseur A."/>
            <person name="Lindquist E."/>
            <person name="Lipzen A."/>
            <person name="Logrieco A.F."/>
            <person name="MacCabe A."/>
            <person name="Maekelae M.R."/>
            <person name="Malavazi I."/>
            <person name="Melin P."/>
            <person name="Meyer V."/>
            <person name="Mielnichuk N."/>
            <person name="Miskei M."/>
            <person name="Molnar A.P."/>
            <person name="Mule G."/>
            <person name="Ngan C.Y."/>
            <person name="Orejas M."/>
            <person name="Orosz E."/>
            <person name="Ouedraogo J.P."/>
            <person name="Overkamp K.M."/>
            <person name="Park H.-S."/>
            <person name="Perrone G."/>
            <person name="Piumi F."/>
            <person name="Punt P.J."/>
            <person name="Ram A.F."/>
            <person name="Ramon A."/>
            <person name="Rauscher S."/>
            <person name="Record E."/>
            <person name="Riano-Pachon D.M."/>
            <person name="Robert V."/>
            <person name="Roehrig J."/>
            <person name="Ruller R."/>
            <person name="Salamov A."/>
            <person name="Salih N.S."/>
            <person name="Samson R.A."/>
            <person name="Sandor E."/>
            <person name="Sanguinetti M."/>
            <person name="Schuetze T."/>
            <person name="Sepcic K."/>
            <person name="Shelest E."/>
            <person name="Sherlock G."/>
            <person name="Sophianopoulou V."/>
            <person name="Squina F.M."/>
            <person name="Sun H."/>
            <person name="Susca A."/>
            <person name="Todd R.B."/>
            <person name="Tsang A."/>
            <person name="Unkles S.E."/>
            <person name="van de Wiele N."/>
            <person name="van Rossen-Uffink D."/>
            <person name="Oliveira J.V."/>
            <person name="Vesth T.C."/>
            <person name="Visser J."/>
            <person name="Yu J.-H."/>
            <person name="Zhou M."/>
            <person name="Andersen M.R."/>
            <person name="Archer D.B."/>
            <person name="Baker S.E."/>
            <person name="Benoit I."/>
            <person name="Brakhage A.A."/>
            <person name="Braus G.H."/>
            <person name="Fischer R."/>
            <person name="Frisvad J.C."/>
            <person name="Goldman G.H."/>
            <person name="Houbraken J."/>
            <person name="Oakley B."/>
            <person name="Pocsi I."/>
            <person name="Scazzocchio C."/>
            <person name="Seiboth B."/>
            <person name="vanKuyk P.A."/>
            <person name="Wortman J."/>
            <person name="Dyer P.S."/>
            <person name="Grigoriev I.V."/>
        </authorList>
    </citation>
    <scope>NUCLEOTIDE SEQUENCE [LARGE SCALE GENOMIC DNA]</scope>
    <source>
        <strain evidence="2">CBS 516.65</strain>
    </source>
</reference>